<dbReference type="KEGG" id="step:IC006_0693"/>
<keyword evidence="2" id="KW-0274">FAD</keyword>
<gene>
    <name evidence="5" type="ORF">IC006_0693</name>
    <name evidence="6" type="ORF">IC007_0666</name>
</gene>
<dbReference type="SMART" id="SM01092">
    <property type="entry name" value="CO_deh_flav_C"/>
    <property type="match status" value="1"/>
</dbReference>
<dbReference type="Pfam" id="PF03450">
    <property type="entry name" value="CO_deh_flav_C"/>
    <property type="match status" value="1"/>
</dbReference>
<dbReference type="PROSITE" id="PS51387">
    <property type="entry name" value="FAD_PCMH"/>
    <property type="match status" value="1"/>
</dbReference>
<evidence type="ECO:0000313" key="8">
    <source>
        <dbReference type="Proteomes" id="UP000325030"/>
    </source>
</evidence>
<dbReference type="GO" id="GO:0071949">
    <property type="term" value="F:FAD binding"/>
    <property type="evidence" value="ECO:0007669"/>
    <property type="project" value="InterPro"/>
</dbReference>
<keyword evidence="3" id="KW-0560">Oxidoreductase</keyword>
<dbReference type="InterPro" id="IPR016169">
    <property type="entry name" value="FAD-bd_PCMH_sub2"/>
</dbReference>
<dbReference type="Gene3D" id="3.30.465.10">
    <property type="match status" value="1"/>
</dbReference>
<protein>
    <submittedName>
        <fullName evidence="6">Glyceraldehyde dehydrogenase medium chain</fullName>
    </submittedName>
</protein>
<evidence type="ECO:0000256" key="3">
    <source>
        <dbReference type="ARBA" id="ARBA00023002"/>
    </source>
</evidence>
<accession>A0A510E0Z7</accession>
<dbReference type="FunFam" id="3.30.465.10:FF:000017">
    <property type="entry name" value="Xanthine dehydrogenase, FAD binding subunit"/>
    <property type="match status" value="1"/>
</dbReference>
<name>A0A510E0Z7_9CREN</name>
<dbReference type="Proteomes" id="UP000325030">
    <property type="component" value="Chromosome"/>
</dbReference>
<reference evidence="6 7" key="2">
    <citation type="journal article" date="2020" name="Int. J. Syst. Evol. Microbiol.">
        <title>Sulfuracidifex tepidarius gen. nov., sp. nov. and transfer of Sulfolobus metallicus Huber and Stetter 1992 to the genus Sulfuracidifex as Sulfuracidifex metallicus comb. nov.</title>
        <authorList>
            <person name="Itoh T."/>
            <person name="Miura T."/>
            <person name="Sakai H.D."/>
            <person name="Kato S."/>
            <person name="Ohkuma M."/>
            <person name="Takashina T."/>
        </authorList>
    </citation>
    <scope>NUCLEOTIDE SEQUENCE</scope>
    <source>
        <strain evidence="5 7">IC-006</strain>
        <strain evidence="6">IC-007</strain>
    </source>
</reference>
<dbReference type="InterPro" id="IPR005107">
    <property type="entry name" value="CO_DH_flav_C"/>
</dbReference>
<dbReference type="InterPro" id="IPR036683">
    <property type="entry name" value="CO_DH_flav_C_dom_sf"/>
</dbReference>
<dbReference type="InterPro" id="IPR051312">
    <property type="entry name" value="Diverse_Substr_Oxidored"/>
</dbReference>
<dbReference type="AlphaFoldDB" id="A0A510E0Z7"/>
<proteinExistence type="predicted"/>
<dbReference type="OrthoDB" id="19205at2157"/>
<dbReference type="Gene3D" id="3.30.390.50">
    <property type="entry name" value="CO dehydrogenase flavoprotein, C-terminal domain"/>
    <property type="match status" value="1"/>
</dbReference>
<dbReference type="PANTHER" id="PTHR42659:SF2">
    <property type="entry name" value="XANTHINE DEHYDROGENASE SUBUNIT C-RELATED"/>
    <property type="match status" value="1"/>
</dbReference>
<feature type="domain" description="FAD-binding PCMH-type" evidence="4">
    <location>
        <begin position="1"/>
        <end position="174"/>
    </location>
</feature>
<dbReference type="Pfam" id="PF00941">
    <property type="entry name" value="FAD_binding_5"/>
    <property type="match status" value="1"/>
</dbReference>
<evidence type="ECO:0000256" key="2">
    <source>
        <dbReference type="ARBA" id="ARBA00022827"/>
    </source>
</evidence>
<accession>A0A510DTA9</accession>
<keyword evidence="1" id="KW-0285">Flavoprotein</keyword>
<dbReference type="RefSeq" id="WP_054846136.1">
    <property type="nucleotide sequence ID" value="NZ_AP018929.1"/>
</dbReference>
<dbReference type="SUPFAM" id="SSF56176">
    <property type="entry name" value="FAD-binding/transporter-associated domain-like"/>
    <property type="match status" value="1"/>
</dbReference>
<evidence type="ECO:0000256" key="1">
    <source>
        <dbReference type="ARBA" id="ARBA00022630"/>
    </source>
</evidence>
<dbReference type="InterPro" id="IPR016167">
    <property type="entry name" value="FAD-bd_PCMH_sub1"/>
</dbReference>
<dbReference type="InterPro" id="IPR016166">
    <property type="entry name" value="FAD-bd_PCMH"/>
</dbReference>
<dbReference type="GeneID" id="41717085"/>
<dbReference type="Gene3D" id="3.30.43.10">
    <property type="entry name" value="Uridine Diphospho-n-acetylenolpyruvylglucosamine Reductase, domain 2"/>
    <property type="match status" value="1"/>
</dbReference>
<dbReference type="InterPro" id="IPR053586">
    <property type="entry name" value="Glyceraldehyde_DH_medium"/>
</dbReference>
<dbReference type="STRING" id="1294262.GCA_001316085_01978"/>
<dbReference type="Proteomes" id="UP000322983">
    <property type="component" value="Chromosome"/>
</dbReference>
<keyword evidence="7" id="KW-1185">Reference proteome</keyword>
<dbReference type="PANTHER" id="PTHR42659">
    <property type="entry name" value="XANTHINE DEHYDROGENASE SUBUNIT C-RELATED"/>
    <property type="match status" value="1"/>
</dbReference>
<evidence type="ECO:0000259" key="4">
    <source>
        <dbReference type="PROSITE" id="PS51387"/>
    </source>
</evidence>
<reference evidence="8" key="1">
    <citation type="submission" date="2018-09" db="EMBL/GenBank/DDBJ databases">
        <title>Complete Genome Sequencing of Sulfolobus sp. JCM 16834.</title>
        <authorList>
            <person name="Kato S."/>
            <person name="Itoh T."/>
            <person name="Ohkuma M."/>
        </authorList>
    </citation>
    <scope>NUCLEOTIDE SEQUENCE [LARGE SCALE GENOMIC DNA]</scope>
    <source>
        <strain evidence="8">IC-007</strain>
    </source>
</reference>
<organism evidence="6 8">
    <name type="scientific">Sulfuracidifex tepidarius</name>
    <dbReference type="NCBI Taxonomy" id="1294262"/>
    <lineage>
        <taxon>Archaea</taxon>
        <taxon>Thermoproteota</taxon>
        <taxon>Thermoprotei</taxon>
        <taxon>Sulfolobales</taxon>
        <taxon>Sulfolobaceae</taxon>
        <taxon>Sulfuracidifex</taxon>
    </lineage>
</organism>
<dbReference type="EMBL" id="AP018930">
    <property type="protein sequence ID" value="BBG26161.1"/>
    <property type="molecule type" value="Genomic_DNA"/>
</dbReference>
<dbReference type="EMBL" id="AP018929">
    <property type="protein sequence ID" value="BBG23409.1"/>
    <property type="molecule type" value="Genomic_DNA"/>
</dbReference>
<dbReference type="GO" id="GO:0016491">
    <property type="term" value="F:oxidoreductase activity"/>
    <property type="evidence" value="ECO:0007669"/>
    <property type="project" value="UniProtKB-KW"/>
</dbReference>
<dbReference type="SUPFAM" id="SSF55447">
    <property type="entry name" value="CO dehydrogenase flavoprotein C-terminal domain-like"/>
    <property type="match status" value="1"/>
</dbReference>
<sequence length="279" mass="30574">MYPSEFGYFKPDSLKEALDFLEEEDARPLAGGQSLIPMLKLRVISSKYLVDLNGIPSLSYVKDEGDKVRIGSLTRHAELTKDHVKSSVPLLYDAARQVGDFQVRNMGTIGGSISNADPAADYPSVLTALDAKVVLESGQGTRDVDSAHFFKGPFNPDIRRGEVVKEVVFPKLSGYTTKYVKVVRRAGDYAMVSLALALKVKDGKVEDLRLAYSGVSDTPYRAREAEKLLVGKEITRENVKEVAEAASSAVNPPSDVRGSSWYRREVMKVITMKALGGQP</sequence>
<dbReference type="InterPro" id="IPR036318">
    <property type="entry name" value="FAD-bd_PCMH-like_sf"/>
</dbReference>
<evidence type="ECO:0000313" key="7">
    <source>
        <dbReference type="Proteomes" id="UP000322983"/>
    </source>
</evidence>
<dbReference type="InterPro" id="IPR002346">
    <property type="entry name" value="Mopterin_DH_FAD-bd"/>
</dbReference>
<evidence type="ECO:0000313" key="5">
    <source>
        <dbReference type="EMBL" id="BBG23409.1"/>
    </source>
</evidence>
<dbReference type="NCBIfam" id="NF041019">
    <property type="entry name" value="glyceraldDH_beta"/>
    <property type="match status" value="1"/>
</dbReference>
<evidence type="ECO:0000313" key="6">
    <source>
        <dbReference type="EMBL" id="BBG26161.1"/>
    </source>
</evidence>